<name>A0A8W7PJY3_ANOCL</name>
<organism evidence="3">
    <name type="scientific">Anopheles coluzzii</name>
    <name type="common">African malaria mosquito</name>
    <dbReference type="NCBI Taxonomy" id="1518534"/>
    <lineage>
        <taxon>Eukaryota</taxon>
        <taxon>Metazoa</taxon>
        <taxon>Ecdysozoa</taxon>
        <taxon>Arthropoda</taxon>
        <taxon>Hexapoda</taxon>
        <taxon>Insecta</taxon>
        <taxon>Pterygota</taxon>
        <taxon>Neoptera</taxon>
        <taxon>Endopterygota</taxon>
        <taxon>Diptera</taxon>
        <taxon>Nematocera</taxon>
        <taxon>Culicoidea</taxon>
        <taxon>Culicidae</taxon>
        <taxon>Anophelinae</taxon>
        <taxon>Anopheles</taxon>
    </lineage>
</organism>
<keyword evidence="2" id="KW-1133">Transmembrane helix</keyword>
<proteinExistence type="predicted"/>
<protein>
    <submittedName>
        <fullName evidence="3">Uncharacterized protein</fullName>
    </submittedName>
</protein>
<feature type="transmembrane region" description="Helical" evidence="2">
    <location>
        <begin position="42"/>
        <end position="62"/>
    </location>
</feature>
<dbReference type="EnsemblMetazoa" id="ACOM033080-RA">
    <property type="protein sequence ID" value="ACOM033080-PA.1"/>
    <property type="gene ID" value="ACOM033080"/>
</dbReference>
<reference evidence="3" key="1">
    <citation type="submission" date="2022-08" db="UniProtKB">
        <authorList>
            <consortium name="EnsemblMetazoa"/>
        </authorList>
    </citation>
    <scope>IDENTIFICATION</scope>
</reference>
<feature type="compositionally biased region" description="Basic residues" evidence="1">
    <location>
        <begin position="236"/>
        <end position="245"/>
    </location>
</feature>
<dbReference type="Proteomes" id="UP000075882">
    <property type="component" value="Unassembled WGS sequence"/>
</dbReference>
<feature type="region of interest" description="Disordered" evidence="1">
    <location>
        <begin position="225"/>
        <end position="253"/>
    </location>
</feature>
<evidence type="ECO:0000256" key="2">
    <source>
        <dbReference type="SAM" id="Phobius"/>
    </source>
</evidence>
<feature type="region of interest" description="Disordered" evidence="1">
    <location>
        <begin position="265"/>
        <end position="284"/>
    </location>
</feature>
<accession>A0A8W7PJY3</accession>
<evidence type="ECO:0000313" key="3">
    <source>
        <dbReference type="EnsemblMetazoa" id="ACOM033080-PA.1"/>
    </source>
</evidence>
<evidence type="ECO:0000256" key="1">
    <source>
        <dbReference type="SAM" id="MobiDB-lite"/>
    </source>
</evidence>
<keyword evidence="2" id="KW-0472">Membrane</keyword>
<dbReference type="AlphaFoldDB" id="A0A8W7PJY3"/>
<sequence length="284" mass="31625">MNVHIRGSISCRPGSLDSDLLLHGKFVLRQLLHLHSFRVLELVLVNGWLAGGILLIGFVQLVGRIDRIQRLHILRQWWRILRSRPPPEANRKGMKSRATNPYCGSMLRTFSEWSTSAMDNFMRFEWCINLTASCTICFSLYDTSSASSLAASSGRLPTPMLSAITFIDSNESVEPVVRDPLPDEPTSPGVIDTRKSRNLAAFTCVCCAPYPVDPATFLPATVNSATGSRETDTRNHHPTGRHHPPTRTFSRGHFLPPVPRYPSGLPLFPVEDNPLQSRVSRKAG</sequence>
<keyword evidence="2" id="KW-0812">Transmembrane</keyword>